<protein>
    <recommendedName>
        <fullName evidence="2">Terminase large subunit gp17-like C-terminal domain-containing protein</fullName>
    </recommendedName>
</protein>
<dbReference type="AlphaFoldDB" id="X0XE38"/>
<accession>X0XE38</accession>
<gene>
    <name evidence="1" type="ORF">S01H1_60767</name>
</gene>
<reference evidence="1" key="1">
    <citation type="journal article" date="2014" name="Front. Microbiol.">
        <title>High frequency of phylogenetically diverse reductive dehalogenase-homologous genes in deep subseafloor sedimentary metagenomes.</title>
        <authorList>
            <person name="Kawai M."/>
            <person name="Futagami T."/>
            <person name="Toyoda A."/>
            <person name="Takaki Y."/>
            <person name="Nishi S."/>
            <person name="Hori S."/>
            <person name="Arai W."/>
            <person name="Tsubouchi T."/>
            <person name="Morono Y."/>
            <person name="Uchiyama I."/>
            <person name="Ito T."/>
            <person name="Fujiyama A."/>
            <person name="Inagaki F."/>
            <person name="Takami H."/>
        </authorList>
    </citation>
    <scope>NUCLEOTIDE SEQUENCE</scope>
    <source>
        <strain evidence="1">Expedition CK06-06</strain>
    </source>
</reference>
<evidence type="ECO:0000313" key="1">
    <source>
        <dbReference type="EMBL" id="GAG23226.1"/>
    </source>
</evidence>
<organism evidence="1">
    <name type="scientific">marine sediment metagenome</name>
    <dbReference type="NCBI Taxonomy" id="412755"/>
    <lineage>
        <taxon>unclassified sequences</taxon>
        <taxon>metagenomes</taxon>
        <taxon>ecological metagenomes</taxon>
    </lineage>
</organism>
<evidence type="ECO:0008006" key="2">
    <source>
        <dbReference type="Google" id="ProtNLM"/>
    </source>
</evidence>
<proteinExistence type="predicted"/>
<name>X0XE38_9ZZZZ</name>
<comment type="caution">
    <text evidence="1">The sequence shown here is derived from an EMBL/GenBank/DDBJ whole genome shotgun (WGS) entry which is preliminary data.</text>
</comment>
<dbReference type="EMBL" id="BARS01039811">
    <property type="protein sequence ID" value="GAG23226.1"/>
    <property type="molecule type" value="Genomic_DNA"/>
</dbReference>
<sequence length="183" mass="21369">FPVMTFWDIGRTDATSIWFAQKINNEIRVIDFYQNHNKGIDHYIDFVKMLPYKKYRHWAPHDIKVTDYTATESRIEYARLHGVDFEITPNISIQDGIDAGRRILKICYFSDKVGVRSADGGEHGVNFGLNALRSYRKLFDEKRKTYKDIPHHDWASHPADAWRYLSVGISITYNIPGLKIKAF</sequence>
<feature type="non-terminal residue" evidence="1">
    <location>
        <position position="1"/>
    </location>
</feature>